<accession>A1ZNX4</accession>
<evidence type="ECO:0000256" key="2">
    <source>
        <dbReference type="ARBA" id="ARBA00022448"/>
    </source>
</evidence>
<evidence type="ECO:0000256" key="9">
    <source>
        <dbReference type="ARBA" id="ARBA00023077"/>
    </source>
</evidence>
<reference evidence="16 17" key="1">
    <citation type="submission" date="2007-01" db="EMBL/GenBank/DDBJ databases">
        <authorList>
            <person name="Haygood M."/>
            <person name="Podell S."/>
            <person name="Anderson C."/>
            <person name="Hopkinson B."/>
            <person name="Roe K."/>
            <person name="Barbeau K."/>
            <person name="Gaasterland T."/>
            <person name="Ferriera S."/>
            <person name="Johnson J."/>
            <person name="Kravitz S."/>
            <person name="Beeson K."/>
            <person name="Sutton G."/>
            <person name="Rogers Y.-H."/>
            <person name="Friedman R."/>
            <person name="Frazier M."/>
            <person name="Venter J.C."/>
        </authorList>
    </citation>
    <scope>NUCLEOTIDE SEQUENCE [LARGE SCALE GENOMIC DNA]</scope>
    <source>
        <strain evidence="16 17">ATCC 23134</strain>
    </source>
</reference>
<dbReference type="InterPro" id="IPR000531">
    <property type="entry name" value="Beta-barrel_TonB"/>
</dbReference>
<evidence type="ECO:0000313" key="17">
    <source>
        <dbReference type="Proteomes" id="UP000004095"/>
    </source>
</evidence>
<dbReference type="CDD" id="cd01347">
    <property type="entry name" value="ligand_gated_channel"/>
    <property type="match status" value="1"/>
</dbReference>
<dbReference type="GO" id="GO:0015344">
    <property type="term" value="F:siderophore uptake transmembrane transporter activity"/>
    <property type="evidence" value="ECO:0007669"/>
    <property type="project" value="TreeGrafter"/>
</dbReference>
<dbReference type="InterPro" id="IPR039426">
    <property type="entry name" value="TonB-dep_rcpt-like"/>
</dbReference>
<dbReference type="Gene3D" id="2.40.170.20">
    <property type="entry name" value="TonB-dependent receptor, beta-barrel domain"/>
    <property type="match status" value="1"/>
</dbReference>
<dbReference type="Proteomes" id="UP000004095">
    <property type="component" value="Unassembled WGS sequence"/>
</dbReference>
<keyword evidence="17" id="KW-1185">Reference proteome</keyword>
<dbReference type="PANTHER" id="PTHR32552">
    <property type="entry name" value="FERRICHROME IRON RECEPTOR-RELATED"/>
    <property type="match status" value="1"/>
</dbReference>
<evidence type="ECO:0000259" key="14">
    <source>
        <dbReference type="Pfam" id="PF00593"/>
    </source>
</evidence>
<feature type="domain" description="TonB-dependent receptor-like beta-barrel" evidence="14">
    <location>
        <begin position="289"/>
        <end position="755"/>
    </location>
</feature>
<dbReference type="Pfam" id="PF13715">
    <property type="entry name" value="CarbopepD_reg_2"/>
    <property type="match status" value="1"/>
</dbReference>
<evidence type="ECO:0000256" key="5">
    <source>
        <dbReference type="ARBA" id="ARBA00022692"/>
    </source>
</evidence>
<evidence type="ECO:0000313" key="16">
    <source>
        <dbReference type="EMBL" id="EAY28013.1"/>
    </source>
</evidence>
<evidence type="ECO:0000256" key="10">
    <source>
        <dbReference type="ARBA" id="ARBA00023136"/>
    </source>
</evidence>
<evidence type="ECO:0000256" key="11">
    <source>
        <dbReference type="ARBA" id="ARBA00023237"/>
    </source>
</evidence>
<dbReference type="InterPro" id="IPR036942">
    <property type="entry name" value="Beta-barrel_TonB_sf"/>
</dbReference>
<evidence type="ECO:0000256" key="12">
    <source>
        <dbReference type="PROSITE-ProRule" id="PRU01360"/>
    </source>
</evidence>
<proteinExistence type="inferred from homology"/>
<keyword evidence="5 12" id="KW-0812">Transmembrane</keyword>
<evidence type="ECO:0000259" key="15">
    <source>
        <dbReference type="Pfam" id="PF07715"/>
    </source>
</evidence>
<organism evidence="16 17">
    <name type="scientific">Microscilla marina ATCC 23134</name>
    <dbReference type="NCBI Taxonomy" id="313606"/>
    <lineage>
        <taxon>Bacteria</taxon>
        <taxon>Pseudomonadati</taxon>
        <taxon>Bacteroidota</taxon>
        <taxon>Cytophagia</taxon>
        <taxon>Cytophagales</taxon>
        <taxon>Microscillaceae</taxon>
        <taxon>Microscilla</taxon>
    </lineage>
</organism>
<name>A1ZNX4_MICM2</name>
<evidence type="ECO:0000256" key="6">
    <source>
        <dbReference type="ARBA" id="ARBA00022729"/>
    </source>
</evidence>
<keyword evidence="10 12" id="KW-0472">Membrane</keyword>
<evidence type="ECO:0000256" key="8">
    <source>
        <dbReference type="ARBA" id="ARBA00023065"/>
    </source>
</evidence>
<evidence type="ECO:0000256" key="13">
    <source>
        <dbReference type="RuleBase" id="RU003357"/>
    </source>
</evidence>
<dbReference type="InterPro" id="IPR008969">
    <property type="entry name" value="CarboxyPept-like_regulatory"/>
</dbReference>
<evidence type="ECO:0000256" key="3">
    <source>
        <dbReference type="ARBA" id="ARBA00022452"/>
    </source>
</evidence>
<dbReference type="Gene3D" id="2.60.40.1120">
    <property type="entry name" value="Carboxypeptidase-like, regulatory domain"/>
    <property type="match status" value="1"/>
</dbReference>
<comment type="caution">
    <text evidence="16">The sequence shown here is derived from an EMBL/GenBank/DDBJ whole genome shotgun (WGS) entry which is preliminary data.</text>
</comment>
<keyword evidence="11 12" id="KW-0998">Cell outer membrane</keyword>
<keyword evidence="16" id="KW-0675">Receptor</keyword>
<dbReference type="AlphaFoldDB" id="A1ZNX4"/>
<dbReference type="PROSITE" id="PS52016">
    <property type="entry name" value="TONB_DEPENDENT_REC_3"/>
    <property type="match status" value="1"/>
</dbReference>
<keyword evidence="2 12" id="KW-0813">Transport</keyword>
<evidence type="ECO:0000256" key="7">
    <source>
        <dbReference type="ARBA" id="ARBA00023004"/>
    </source>
</evidence>
<dbReference type="InterPro" id="IPR012910">
    <property type="entry name" value="Plug_dom"/>
</dbReference>
<evidence type="ECO:0000256" key="1">
    <source>
        <dbReference type="ARBA" id="ARBA00004571"/>
    </source>
</evidence>
<sequence length="785" mass="89096">MVKTSLGTTSDANGNYSLENIPVGNYTLMVTKVGFGKQRLPVSVKANEKTRVDISLQEATYNLDEIAVYGQRKKIVSATRTNLELLDIPMAVQVIDKQIIQQQQIINLREVFRNISGIQNTAAWGNGSRRLAVSSRGFLLTDANYRRNGLLIMNEGNHFSDHIEEVQILKGPASVLYGDVSPGGVINFVTKKPQLTDFTNLRLTMGSWGLVRPSLDFNKKLDTDGKMAMRLNATYEKANSYRDRVTNEYIMLNPSFLYRPNNKVNWTVEGIFRQDKSVEDPGIFVPGVTLEEARSIPYNRFYGNPAARNEFTETSLVSTLELKPLANLQIRLTNQYQSVPRLNRGIWQNWVHSVGDTVALSSFGINSNDPANHPSLQALDVTLVNNNQDIVLNEPIIEFGNSATFNALNNYANLLELNYSFKTGSINHSVFVGFDYTYSTDRITYERFPNSIGSFNNPDPSIMNNILELNATPSPYKDVLTRTGLNIQEQLMLFNDKLHFLLGVRFNWFKRDRDYDNESERPDDYLNVTDNPVIPRLGMVFKIKSNISIYASYAESFEVNGRHRYKPTEFLDPTLGRQFEAGVKANLLNEKLGITLAAFSLRKENQPSFILATLADERGVSYDPAEVSIDGHILYISNAQRSQGVELDFNGKITNELNVSGNYTYLQTSLLDDVIFKKGNELENAPNHSLGLWANYKFSRILKGLSLGYGVFYQAQYFGDKDNSEGQTHFANTKMSLMVGYQYKKLLLRFNIENLTDERTYFNSFGYFWLPQPPRRTLFSIHYSF</sequence>
<gene>
    <name evidence="16" type="ORF">M23134_02682</name>
</gene>
<keyword evidence="7" id="KW-0408">Iron</keyword>
<feature type="domain" description="TonB-dependent receptor plug" evidence="15">
    <location>
        <begin position="85"/>
        <end position="185"/>
    </location>
</feature>
<dbReference type="InterPro" id="IPR037066">
    <property type="entry name" value="Plug_dom_sf"/>
</dbReference>
<comment type="similarity">
    <text evidence="12 13">Belongs to the TonB-dependent receptor family.</text>
</comment>
<keyword evidence="3 12" id="KW-1134">Transmembrane beta strand</keyword>
<comment type="subcellular location">
    <subcellularLocation>
        <location evidence="1 12">Cell outer membrane</location>
        <topology evidence="1 12">Multi-pass membrane protein</topology>
    </subcellularLocation>
</comment>
<dbReference type="EMBL" id="AAWS01000019">
    <property type="protein sequence ID" value="EAY28013.1"/>
    <property type="molecule type" value="Genomic_DNA"/>
</dbReference>
<dbReference type="eggNOG" id="COG4773">
    <property type="taxonomic scope" value="Bacteria"/>
</dbReference>
<keyword evidence="9 13" id="KW-0798">TonB box</keyword>
<keyword evidence="8" id="KW-0406">Ion transport</keyword>
<dbReference type="GO" id="GO:0009279">
    <property type="term" value="C:cell outer membrane"/>
    <property type="evidence" value="ECO:0007669"/>
    <property type="project" value="UniProtKB-SubCell"/>
</dbReference>
<dbReference type="Pfam" id="PF00593">
    <property type="entry name" value="TonB_dep_Rec_b-barrel"/>
    <property type="match status" value="1"/>
</dbReference>
<keyword evidence="4" id="KW-0410">Iron transport</keyword>
<dbReference type="PANTHER" id="PTHR32552:SF68">
    <property type="entry name" value="FERRICHROME OUTER MEMBRANE TRANSPORTER_PHAGE RECEPTOR"/>
    <property type="match status" value="1"/>
</dbReference>
<dbReference type="Pfam" id="PF07715">
    <property type="entry name" value="Plug"/>
    <property type="match status" value="1"/>
</dbReference>
<dbReference type="SUPFAM" id="SSF49464">
    <property type="entry name" value="Carboxypeptidase regulatory domain-like"/>
    <property type="match status" value="1"/>
</dbReference>
<dbReference type="Gene3D" id="2.170.130.10">
    <property type="entry name" value="TonB-dependent receptor, plug domain"/>
    <property type="match status" value="1"/>
</dbReference>
<evidence type="ECO:0000256" key="4">
    <source>
        <dbReference type="ARBA" id="ARBA00022496"/>
    </source>
</evidence>
<protein>
    <submittedName>
        <fullName evidence="16">Ferrichrome-iron receptor, putative</fullName>
    </submittedName>
</protein>
<dbReference type="SUPFAM" id="SSF56935">
    <property type="entry name" value="Porins"/>
    <property type="match status" value="1"/>
</dbReference>
<keyword evidence="6" id="KW-0732">Signal</keyword>